<dbReference type="EMBL" id="NBNE01010349">
    <property type="protein sequence ID" value="OWY97532.1"/>
    <property type="molecule type" value="Genomic_DNA"/>
</dbReference>
<reference evidence="2" key="1">
    <citation type="submission" date="2017-03" db="EMBL/GenBank/DDBJ databases">
        <title>Phytopthora megakarya and P. palmivora, two closely related causual agents of cacao black pod achieved similar genome size and gene model numbers by different mechanisms.</title>
        <authorList>
            <person name="Ali S."/>
            <person name="Shao J."/>
            <person name="Larry D.J."/>
            <person name="Kronmiller B."/>
            <person name="Shen D."/>
            <person name="Strem M.D."/>
            <person name="Melnick R.L."/>
            <person name="Guiltinan M.J."/>
            <person name="Tyler B.M."/>
            <person name="Meinhardt L.W."/>
            <person name="Bailey B.A."/>
        </authorList>
    </citation>
    <scope>NUCLEOTIDE SEQUENCE [LARGE SCALE GENOMIC DNA]</scope>
    <source>
        <strain evidence="2">zdho120</strain>
    </source>
</reference>
<organism evidence="1 2">
    <name type="scientific">Phytophthora megakarya</name>
    <dbReference type="NCBI Taxonomy" id="4795"/>
    <lineage>
        <taxon>Eukaryota</taxon>
        <taxon>Sar</taxon>
        <taxon>Stramenopiles</taxon>
        <taxon>Oomycota</taxon>
        <taxon>Peronosporomycetes</taxon>
        <taxon>Peronosporales</taxon>
        <taxon>Peronosporaceae</taxon>
        <taxon>Phytophthora</taxon>
    </lineage>
</organism>
<dbReference type="Proteomes" id="UP000198211">
    <property type="component" value="Unassembled WGS sequence"/>
</dbReference>
<proteinExistence type="predicted"/>
<evidence type="ECO:0000313" key="1">
    <source>
        <dbReference type="EMBL" id="OWY97532.1"/>
    </source>
</evidence>
<protein>
    <submittedName>
        <fullName evidence="1">Uncharacterized protein</fullName>
    </submittedName>
</protein>
<sequence length="299" mass="33782">MFPALKSESNMSGILKLCLASLVYHADHLRARLPTRHSLLSTYLFRNMSTMAYLRERVLTNDSPWMSASGIPPHIEMYKQQEDTSKAVDRLPAILLEGFSKLLDEKGVAAGNITKDVLECTIRKLLSEAGLSGNANVPCEQASDVNPQRRLFYWNNKYHYLPEDFEFPSTDPLTAWKLWWFGNAALGYPPLKSISTIDLSTKKKASTFSEWSIFMKYLINAIVKETGQPLPKKMSEKKAHELFEVGIAHLSILPGVRERRVSQLKITTALRLVREGFRANNPNARSVAYRKRKHAGAGT</sequence>
<name>A0A225UX68_9STRA</name>
<evidence type="ECO:0000313" key="2">
    <source>
        <dbReference type="Proteomes" id="UP000198211"/>
    </source>
</evidence>
<keyword evidence="2" id="KW-1185">Reference proteome</keyword>
<dbReference type="AlphaFoldDB" id="A0A225UX68"/>
<gene>
    <name evidence="1" type="ORF">PHMEG_00031918</name>
</gene>
<dbReference type="OrthoDB" id="106306at2759"/>
<accession>A0A225UX68</accession>
<comment type="caution">
    <text evidence="1">The sequence shown here is derived from an EMBL/GenBank/DDBJ whole genome shotgun (WGS) entry which is preliminary data.</text>
</comment>